<dbReference type="Pfam" id="PF02771">
    <property type="entry name" value="Acyl-CoA_dh_N"/>
    <property type="match status" value="1"/>
</dbReference>
<name>A0ABV6RVW9_9GAMM</name>
<reference evidence="5 6" key="1">
    <citation type="submission" date="2024-09" db="EMBL/GenBank/DDBJ databases">
        <authorList>
            <person name="Sun Q."/>
            <person name="Mori K."/>
        </authorList>
    </citation>
    <scope>NUCLEOTIDE SEQUENCE [LARGE SCALE GENOMIC DNA]</scope>
    <source>
        <strain evidence="5 6">KCTC 23076</strain>
    </source>
</reference>
<evidence type="ECO:0000259" key="4">
    <source>
        <dbReference type="Pfam" id="PF08028"/>
    </source>
</evidence>
<feature type="domain" description="Acyl-CoA dehydrogenase/oxidase N-terminal" evidence="3">
    <location>
        <begin position="28"/>
        <end position="123"/>
    </location>
</feature>
<dbReference type="InterPro" id="IPR013107">
    <property type="entry name" value="Acyl-CoA_DH_C"/>
</dbReference>
<dbReference type="EMBL" id="JBHLTG010000007">
    <property type="protein sequence ID" value="MFC0681134.1"/>
    <property type="molecule type" value="Genomic_DNA"/>
</dbReference>
<dbReference type="PIRSF" id="PIRSF016578">
    <property type="entry name" value="HsaA"/>
    <property type="match status" value="1"/>
</dbReference>
<dbReference type="Gene3D" id="1.20.140.10">
    <property type="entry name" value="Butyryl-CoA Dehydrogenase, subunit A, domain 3"/>
    <property type="match status" value="1"/>
</dbReference>
<dbReference type="InterPro" id="IPR050741">
    <property type="entry name" value="Acyl-CoA_dehydrogenase"/>
</dbReference>
<feature type="domain" description="Acyl-CoA dehydrogenase C-terminal" evidence="4">
    <location>
        <begin position="242"/>
        <end position="377"/>
    </location>
</feature>
<accession>A0ABV6RVW9</accession>
<evidence type="ECO:0000313" key="5">
    <source>
        <dbReference type="EMBL" id="MFC0681134.1"/>
    </source>
</evidence>
<dbReference type="InterPro" id="IPR036250">
    <property type="entry name" value="AcylCo_DH-like_C"/>
</dbReference>
<dbReference type="PANTHER" id="PTHR48083:SF19">
    <property type="entry name" value="FLAVIN-DEPENDENT MONOOXYGENASE, OXYGENASE SUBUNIT HSAA"/>
    <property type="match status" value="1"/>
</dbReference>
<dbReference type="SUPFAM" id="SSF56645">
    <property type="entry name" value="Acyl-CoA dehydrogenase NM domain-like"/>
    <property type="match status" value="1"/>
</dbReference>
<dbReference type="Gene3D" id="2.40.110.10">
    <property type="entry name" value="Butyryl-CoA Dehydrogenase, subunit A, domain 2"/>
    <property type="match status" value="1"/>
</dbReference>
<comment type="similarity">
    <text evidence="2">Belongs to the HpaH/HsaA monooxygenase family.</text>
</comment>
<dbReference type="Gene3D" id="1.10.540.10">
    <property type="entry name" value="Acyl-CoA dehydrogenase/oxidase, N-terminal domain"/>
    <property type="match status" value="1"/>
</dbReference>
<dbReference type="SUPFAM" id="SSF47203">
    <property type="entry name" value="Acyl-CoA dehydrogenase C-terminal domain-like"/>
    <property type="match status" value="1"/>
</dbReference>
<evidence type="ECO:0000256" key="2">
    <source>
        <dbReference type="ARBA" id="ARBA00049661"/>
    </source>
</evidence>
<evidence type="ECO:0000313" key="6">
    <source>
        <dbReference type="Proteomes" id="UP001589896"/>
    </source>
</evidence>
<dbReference type="InterPro" id="IPR046373">
    <property type="entry name" value="Acyl-CoA_Oxase/DH_mid-dom_sf"/>
</dbReference>
<organism evidence="5 6">
    <name type="scientific">Lysobacter korlensis</name>
    <dbReference type="NCBI Taxonomy" id="553636"/>
    <lineage>
        <taxon>Bacteria</taxon>
        <taxon>Pseudomonadati</taxon>
        <taxon>Pseudomonadota</taxon>
        <taxon>Gammaproteobacteria</taxon>
        <taxon>Lysobacterales</taxon>
        <taxon>Lysobacteraceae</taxon>
        <taxon>Lysobacter</taxon>
    </lineage>
</organism>
<sequence>MTRGQTPTRAQTVPTDRALLEKYGPVFESVAEGAAERERDRALPFEQLRELAAAGFGAVRVPVERGGDGATLRQLFLLLIRLATADPHIPQALRGHFAFVEDRLRAADGPDRDRWLRRFAAGELVGNAVTEIGQVEVGRTGTRLEADDDGSWRITGRKYYTTGSIFADWIDASAITPDGAEVAALVATAQDDVLVTDDWDGFGQRLTGSGTAEFRGARVEADQVYDFSNRFPYQTAFYQLTLNAVLAGIAAAAEQDVVAQLRGRSRVFSHGAAPESRNDPQLLETVGRISAAAAAASALTLSAAAVLDEAAAADDPADVTRLKREAELEVSRAQIVVSELALRAATALFDPLGASATASSKALDRHWRNARTVASHNPVAFKARIVGDAAVNDADPPYEWYVGTAAPRPTS</sequence>
<gene>
    <name evidence="5" type="ORF">ACFFGH_25170</name>
</gene>
<dbReference type="Proteomes" id="UP001589896">
    <property type="component" value="Unassembled WGS sequence"/>
</dbReference>
<keyword evidence="1" id="KW-0560">Oxidoreductase</keyword>
<protein>
    <submittedName>
        <fullName evidence="5">Acyl-CoA dehydrogenase family protein</fullName>
    </submittedName>
</protein>
<dbReference type="InterPro" id="IPR009100">
    <property type="entry name" value="AcylCoA_DH/oxidase_NM_dom_sf"/>
</dbReference>
<evidence type="ECO:0000259" key="3">
    <source>
        <dbReference type="Pfam" id="PF02771"/>
    </source>
</evidence>
<keyword evidence="6" id="KW-1185">Reference proteome</keyword>
<comment type="caution">
    <text evidence="5">The sequence shown here is derived from an EMBL/GenBank/DDBJ whole genome shotgun (WGS) entry which is preliminary data.</text>
</comment>
<dbReference type="RefSeq" id="WP_386673478.1">
    <property type="nucleotide sequence ID" value="NZ_JBHLTG010000007.1"/>
</dbReference>
<proteinExistence type="inferred from homology"/>
<dbReference type="InterPro" id="IPR013786">
    <property type="entry name" value="AcylCoA_DH/ox_N"/>
</dbReference>
<dbReference type="InterPro" id="IPR037069">
    <property type="entry name" value="AcylCoA_DH/ox_N_sf"/>
</dbReference>
<dbReference type="Pfam" id="PF08028">
    <property type="entry name" value="Acyl-CoA_dh_2"/>
    <property type="match status" value="1"/>
</dbReference>
<evidence type="ECO:0000256" key="1">
    <source>
        <dbReference type="ARBA" id="ARBA00023002"/>
    </source>
</evidence>
<dbReference type="PANTHER" id="PTHR48083">
    <property type="entry name" value="MEDIUM-CHAIN SPECIFIC ACYL-COA DEHYDROGENASE, MITOCHONDRIAL-RELATED"/>
    <property type="match status" value="1"/>
</dbReference>